<evidence type="ECO:0000313" key="3">
    <source>
        <dbReference type="Proteomes" id="UP000076842"/>
    </source>
</evidence>
<dbReference type="EMBL" id="KV424010">
    <property type="protein sequence ID" value="KZT54655.1"/>
    <property type="molecule type" value="Genomic_DNA"/>
</dbReference>
<feature type="transmembrane region" description="Helical" evidence="1">
    <location>
        <begin position="12"/>
        <end position="37"/>
    </location>
</feature>
<feature type="transmembrane region" description="Helical" evidence="1">
    <location>
        <begin position="139"/>
        <end position="163"/>
    </location>
</feature>
<evidence type="ECO:0000256" key="1">
    <source>
        <dbReference type="SAM" id="Phobius"/>
    </source>
</evidence>
<keyword evidence="1" id="KW-1133">Transmembrane helix</keyword>
<keyword evidence="3" id="KW-1185">Reference proteome</keyword>
<organism evidence="2 3">
    <name type="scientific">Calocera cornea HHB12733</name>
    <dbReference type="NCBI Taxonomy" id="1353952"/>
    <lineage>
        <taxon>Eukaryota</taxon>
        <taxon>Fungi</taxon>
        <taxon>Dikarya</taxon>
        <taxon>Basidiomycota</taxon>
        <taxon>Agaricomycotina</taxon>
        <taxon>Dacrymycetes</taxon>
        <taxon>Dacrymycetales</taxon>
        <taxon>Dacrymycetaceae</taxon>
        <taxon>Calocera</taxon>
    </lineage>
</organism>
<feature type="transmembrane region" description="Helical" evidence="1">
    <location>
        <begin position="49"/>
        <end position="73"/>
    </location>
</feature>
<dbReference type="Proteomes" id="UP000076842">
    <property type="component" value="Unassembled WGS sequence"/>
</dbReference>
<sequence length="215" mass="23235">METFCCCIPVRFGVFILSLLTAFGGAIISAASWIQFAKLGVDADTAQKAILIASGGIYGGLALFSLFGFVGAIFASRGLVKSYSVILWINWLLTLVAGGLAIWQLFRSNSVDTVVDSCQATDPTASVSDCTDAFKIVRIVYICIFAVLELIILYACVIVSRYVDQLSQEVMFHSVENMEQALARQPPVVMQQPVYGQQAYASLPGGSSAYVNKPY</sequence>
<feature type="transmembrane region" description="Helical" evidence="1">
    <location>
        <begin position="85"/>
        <end position="106"/>
    </location>
</feature>
<reference evidence="2 3" key="1">
    <citation type="journal article" date="2016" name="Mol. Biol. Evol.">
        <title>Comparative Genomics of Early-Diverging Mushroom-Forming Fungi Provides Insights into the Origins of Lignocellulose Decay Capabilities.</title>
        <authorList>
            <person name="Nagy L.G."/>
            <person name="Riley R."/>
            <person name="Tritt A."/>
            <person name="Adam C."/>
            <person name="Daum C."/>
            <person name="Floudas D."/>
            <person name="Sun H."/>
            <person name="Yadav J.S."/>
            <person name="Pangilinan J."/>
            <person name="Larsson K.H."/>
            <person name="Matsuura K."/>
            <person name="Barry K."/>
            <person name="Labutti K."/>
            <person name="Kuo R."/>
            <person name="Ohm R.A."/>
            <person name="Bhattacharya S.S."/>
            <person name="Shirouzu T."/>
            <person name="Yoshinaga Y."/>
            <person name="Martin F.M."/>
            <person name="Grigoriev I.V."/>
            <person name="Hibbett D.S."/>
        </authorList>
    </citation>
    <scope>NUCLEOTIDE SEQUENCE [LARGE SCALE GENOMIC DNA]</scope>
    <source>
        <strain evidence="2 3">HHB12733</strain>
    </source>
</reference>
<keyword evidence="1" id="KW-0472">Membrane</keyword>
<evidence type="ECO:0008006" key="4">
    <source>
        <dbReference type="Google" id="ProtNLM"/>
    </source>
</evidence>
<dbReference type="AlphaFoldDB" id="A0A165EDZ7"/>
<accession>A0A165EDZ7</accession>
<dbReference type="STRING" id="1353952.A0A165EDZ7"/>
<dbReference type="OrthoDB" id="3239304at2759"/>
<dbReference type="InParanoid" id="A0A165EDZ7"/>
<keyword evidence="1" id="KW-0812">Transmembrane</keyword>
<proteinExistence type="predicted"/>
<gene>
    <name evidence="2" type="ORF">CALCODRAFT_473171</name>
</gene>
<name>A0A165EDZ7_9BASI</name>
<evidence type="ECO:0000313" key="2">
    <source>
        <dbReference type="EMBL" id="KZT54655.1"/>
    </source>
</evidence>
<protein>
    <recommendedName>
        <fullName evidence="4">Tetraspannin-domain-containing protein</fullName>
    </recommendedName>
</protein>